<dbReference type="KEGG" id="amj:102564888"/>
<proteinExistence type="predicted"/>
<dbReference type="InterPro" id="IPR036179">
    <property type="entry name" value="Ig-like_dom_sf"/>
</dbReference>
<keyword evidence="6" id="KW-1185">Reference proteome</keyword>
<dbReference type="InterPro" id="IPR013783">
    <property type="entry name" value="Ig-like_fold"/>
</dbReference>
<feature type="domain" description="C19orf38 Ig" evidence="4">
    <location>
        <begin position="41"/>
        <end position="118"/>
    </location>
</feature>
<sequence length="233" mass="25117">MPSRNASLRFLFLVAGSLAALSHAPMPLAYLATAAEDIRTGDSISICCTAPSTYLGSWFDLLRTDVAEPLQSQQAPHNQYNVTFMLGSVTAGDSGHYYCRYRYVNGTALVTSNPSNMVEILVPGPGWFLPMALSVAGAVLLALVLLAVVVTKQVKARRQQIRRDQDSCWTETGFPTTELSFDNGVFVGPVKSDREGMGSPGTCLPPGPQKRLTSATSTSSQEMPEFSTFKALE</sequence>
<protein>
    <submittedName>
        <fullName evidence="5">Protein HIDE1</fullName>
    </submittedName>
</protein>
<dbReference type="Pfam" id="PF17737">
    <property type="entry name" value="Ig_C19orf38"/>
    <property type="match status" value="1"/>
</dbReference>
<evidence type="ECO:0000313" key="6">
    <source>
        <dbReference type="Proteomes" id="UP000050525"/>
    </source>
</evidence>
<dbReference type="Proteomes" id="UP000050525">
    <property type="component" value="Unassembled WGS sequence"/>
</dbReference>
<dbReference type="InterPro" id="IPR041066">
    <property type="entry name" value="C19orf38_Ig"/>
</dbReference>
<keyword evidence="2" id="KW-0812">Transmembrane</keyword>
<organism evidence="5 6">
    <name type="scientific">Alligator mississippiensis</name>
    <name type="common">American alligator</name>
    <dbReference type="NCBI Taxonomy" id="8496"/>
    <lineage>
        <taxon>Eukaryota</taxon>
        <taxon>Metazoa</taxon>
        <taxon>Chordata</taxon>
        <taxon>Craniata</taxon>
        <taxon>Vertebrata</taxon>
        <taxon>Euteleostomi</taxon>
        <taxon>Archelosauria</taxon>
        <taxon>Archosauria</taxon>
        <taxon>Crocodylia</taxon>
        <taxon>Alligatoridae</taxon>
        <taxon>Alligatorinae</taxon>
        <taxon>Alligator</taxon>
    </lineage>
</organism>
<feature type="transmembrane region" description="Helical" evidence="2">
    <location>
        <begin position="127"/>
        <end position="150"/>
    </location>
</feature>
<evidence type="ECO:0000256" key="3">
    <source>
        <dbReference type="SAM" id="SignalP"/>
    </source>
</evidence>
<reference evidence="5 6" key="1">
    <citation type="journal article" date="2012" name="Genome Biol.">
        <title>Sequencing three crocodilian genomes to illuminate the evolution of archosaurs and amniotes.</title>
        <authorList>
            <person name="St John J.A."/>
            <person name="Braun E.L."/>
            <person name="Isberg S.R."/>
            <person name="Miles L.G."/>
            <person name="Chong A.Y."/>
            <person name="Gongora J."/>
            <person name="Dalzell P."/>
            <person name="Moran C."/>
            <person name="Bed'hom B."/>
            <person name="Abzhanov A."/>
            <person name="Burgess S.C."/>
            <person name="Cooksey A.M."/>
            <person name="Castoe T.A."/>
            <person name="Crawford N.G."/>
            <person name="Densmore L.D."/>
            <person name="Drew J.C."/>
            <person name="Edwards S.V."/>
            <person name="Faircloth B.C."/>
            <person name="Fujita M.K."/>
            <person name="Greenwold M.J."/>
            <person name="Hoffmann F.G."/>
            <person name="Howard J.M."/>
            <person name="Iguchi T."/>
            <person name="Janes D.E."/>
            <person name="Khan S.Y."/>
            <person name="Kohno S."/>
            <person name="de Koning A.J."/>
            <person name="Lance S.L."/>
            <person name="McCarthy F.M."/>
            <person name="McCormack J.E."/>
            <person name="Merchant M.E."/>
            <person name="Peterson D.G."/>
            <person name="Pollock D.D."/>
            <person name="Pourmand N."/>
            <person name="Raney B.J."/>
            <person name="Roessler K.A."/>
            <person name="Sanford J.R."/>
            <person name="Sawyer R.H."/>
            <person name="Schmidt C.J."/>
            <person name="Triplett E.W."/>
            <person name="Tuberville T.D."/>
            <person name="Venegas-Anaya M."/>
            <person name="Howard J.T."/>
            <person name="Jarvis E.D."/>
            <person name="Guillette L.J.Jr."/>
            <person name="Glenn T.C."/>
            <person name="Green R.E."/>
            <person name="Ray D.A."/>
        </authorList>
    </citation>
    <scope>NUCLEOTIDE SEQUENCE [LARGE SCALE GENOMIC DNA]</scope>
    <source>
        <strain evidence="5">KSC_2009_1</strain>
    </source>
</reference>
<dbReference type="PANTHER" id="PTHR36859:SF1">
    <property type="entry name" value="PROTEIN HIDE1"/>
    <property type="match status" value="1"/>
</dbReference>
<evidence type="ECO:0000256" key="2">
    <source>
        <dbReference type="SAM" id="Phobius"/>
    </source>
</evidence>
<dbReference type="PhylomeDB" id="A0A151NTS0"/>
<dbReference type="InterPro" id="IPR040438">
    <property type="entry name" value="HIDE1"/>
</dbReference>
<evidence type="ECO:0000259" key="4">
    <source>
        <dbReference type="Pfam" id="PF17737"/>
    </source>
</evidence>
<dbReference type="SUPFAM" id="SSF48726">
    <property type="entry name" value="Immunoglobulin"/>
    <property type="match status" value="1"/>
</dbReference>
<keyword evidence="3" id="KW-0732">Signal</keyword>
<name>A0A151NTS0_ALLMI</name>
<dbReference type="eggNOG" id="ENOG502S4F6">
    <property type="taxonomic scope" value="Eukaryota"/>
</dbReference>
<keyword evidence="2" id="KW-0472">Membrane</keyword>
<feature type="chain" id="PRO_5007586366" evidence="3">
    <location>
        <begin position="20"/>
        <end position="233"/>
    </location>
</feature>
<keyword evidence="2" id="KW-1133">Transmembrane helix</keyword>
<accession>A0A151NTS0</accession>
<evidence type="ECO:0000256" key="1">
    <source>
        <dbReference type="SAM" id="MobiDB-lite"/>
    </source>
</evidence>
<dbReference type="EMBL" id="AKHW03001975">
    <property type="protein sequence ID" value="KYO40311.1"/>
    <property type="molecule type" value="Genomic_DNA"/>
</dbReference>
<evidence type="ECO:0000313" key="5">
    <source>
        <dbReference type="EMBL" id="KYO40311.1"/>
    </source>
</evidence>
<comment type="caution">
    <text evidence="5">The sequence shown here is derived from an EMBL/GenBank/DDBJ whole genome shotgun (WGS) entry which is preliminary data.</text>
</comment>
<feature type="compositionally biased region" description="Polar residues" evidence="1">
    <location>
        <begin position="211"/>
        <end position="222"/>
    </location>
</feature>
<dbReference type="Gene3D" id="2.60.40.10">
    <property type="entry name" value="Immunoglobulins"/>
    <property type="match status" value="1"/>
</dbReference>
<feature type="region of interest" description="Disordered" evidence="1">
    <location>
        <begin position="192"/>
        <end position="233"/>
    </location>
</feature>
<gene>
    <name evidence="5" type="ORF">Y1Q_0008995</name>
</gene>
<dbReference type="OrthoDB" id="9219586at2759"/>
<dbReference type="AlphaFoldDB" id="A0A151NTS0"/>
<feature type="signal peptide" evidence="3">
    <location>
        <begin position="1"/>
        <end position="19"/>
    </location>
</feature>
<dbReference type="PANTHER" id="PTHR36859">
    <property type="entry name" value="PROTEIN HIDE1"/>
    <property type="match status" value="1"/>
</dbReference>